<dbReference type="EMBL" id="QLMC01000003">
    <property type="protein sequence ID" value="RAJ98207.1"/>
    <property type="molecule type" value="Genomic_DNA"/>
</dbReference>
<keyword evidence="6 10" id="KW-0418">Kinase</keyword>
<proteinExistence type="predicted"/>
<dbReference type="Gene3D" id="3.30.565.10">
    <property type="entry name" value="Histidine kinase-like ATPase, C-terminal domain"/>
    <property type="match status" value="1"/>
</dbReference>
<evidence type="ECO:0000259" key="9">
    <source>
        <dbReference type="PROSITE" id="PS50109"/>
    </source>
</evidence>
<comment type="caution">
    <text evidence="10">The sequence shown here is derived from an EMBL/GenBank/DDBJ whole genome shotgun (WGS) entry which is preliminary data.</text>
</comment>
<dbReference type="OrthoDB" id="9767435at2"/>
<dbReference type="InterPro" id="IPR036890">
    <property type="entry name" value="HATPase_C_sf"/>
</dbReference>
<dbReference type="SUPFAM" id="SSF55874">
    <property type="entry name" value="ATPase domain of HSP90 chaperone/DNA topoisomerase II/histidine kinase"/>
    <property type="match status" value="1"/>
</dbReference>
<keyword evidence="5" id="KW-0547">Nucleotide-binding</keyword>
<organism evidence="10 11">
    <name type="scientific">Larkinella arboricola</name>
    <dbReference type="NCBI Taxonomy" id="643671"/>
    <lineage>
        <taxon>Bacteria</taxon>
        <taxon>Pseudomonadati</taxon>
        <taxon>Bacteroidota</taxon>
        <taxon>Cytophagia</taxon>
        <taxon>Cytophagales</taxon>
        <taxon>Spirosomataceae</taxon>
        <taxon>Larkinella</taxon>
    </lineage>
</organism>
<dbReference type="PROSITE" id="PS50109">
    <property type="entry name" value="HIS_KIN"/>
    <property type="match status" value="1"/>
</dbReference>
<evidence type="ECO:0000256" key="1">
    <source>
        <dbReference type="ARBA" id="ARBA00000085"/>
    </source>
</evidence>
<evidence type="ECO:0000256" key="8">
    <source>
        <dbReference type="SAM" id="Phobius"/>
    </source>
</evidence>
<evidence type="ECO:0000256" key="3">
    <source>
        <dbReference type="ARBA" id="ARBA00022553"/>
    </source>
</evidence>
<evidence type="ECO:0000256" key="7">
    <source>
        <dbReference type="ARBA" id="ARBA00022840"/>
    </source>
</evidence>
<keyword evidence="8" id="KW-0812">Transmembrane</keyword>
<gene>
    <name evidence="10" type="ORF">LX87_03116</name>
</gene>
<evidence type="ECO:0000256" key="6">
    <source>
        <dbReference type="ARBA" id="ARBA00022777"/>
    </source>
</evidence>
<dbReference type="AlphaFoldDB" id="A0A327WY30"/>
<dbReference type="Proteomes" id="UP000248790">
    <property type="component" value="Unassembled WGS sequence"/>
</dbReference>
<dbReference type="PANTHER" id="PTHR41523">
    <property type="entry name" value="TWO-COMPONENT SYSTEM SENSOR PROTEIN"/>
    <property type="match status" value="1"/>
</dbReference>
<dbReference type="PANTHER" id="PTHR41523:SF8">
    <property type="entry name" value="ETHYLENE RESPONSE SENSOR PROTEIN"/>
    <property type="match status" value="1"/>
</dbReference>
<keyword evidence="4" id="KW-0808">Transferase</keyword>
<dbReference type="InterPro" id="IPR003594">
    <property type="entry name" value="HATPase_dom"/>
</dbReference>
<dbReference type="InterPro" id="IPR011990">
    <property type="entry name" value="TPR-like_helical_dom_sf"/>
</dbReference>
<dbReference type="GO" id="GO:0004673">
    <property type="term" value="F:protein histidine kinase activity"/>
    <property type="evidence" value="ECO:0007669"/>
    <property type="project" value="UniProtKB-EC"/>
</dbReference>
<dbReference type="Pfam" id="PF02518">
    <property type="entry name" value="HATPase_c"/>
    <property type="match status" value="1"/>
</dbReference>
<keyword evidence="7" id="KW-0067">ATP-binding</keyword>
<feature type="domain" description="Histidine kinase" evidence="9">
    <location>
        <begin position="407"/>
        <end position="600"/>
    </location>
</feature>
<evidence type="ECO:0000256" key="5">
    <source>
        <dbReference type="ARBA" id="ARBA00022741"/>
    </source>
</evidence>
<evidence type="ECO:0000256" key="2">
    <source>
        <dbReference type="ARBA" id="ARBA00012438"/>
    </source>
</evidence>
<reference evidence="10 11" key="1">
    <citation type="submission" date="2018-06" db="EMBL/GenBank/DDBJ databases">
        <title>Genomic Encyclopedia of Archaeal and Bacterial Type Strains, Phase II (KMG-II): from individual species to whole genera.</title>
        <authorList>
            <person name="Goeker M."/>
        </authorList>
    </citation>
    <scope>NUCLEOTIDE SEQUENCE [LARGE SCALE GENOMIC DNA]</scope>
    <source>
        <strain evidence="10 11">DSM 21851</strain>
    </source>
</reference>
<feature type="transmembrane region" description="Helical" evidence="8">
    <location>
        <begin position="369"/>
        <end position="391"/>
    </location>
</feature>
<dbReference type="GO" id="GO:0005524">
    <property type="term" value="F:ATP binding"/>
    <property type="evidence" value="ECO:0007669"/>
    <property type="project" value="UniProtKB-KW"/>
</dbReference>
<name>A0A327WY30_LARAB</name>
<dbReference type="InterPro" id="IPR011495">
    <property type="entry name" value="Sig_transdc_His_kin_sub2_dim/P"/>
</dbReference>
<keyword evidence="8" id="KW-0472">Membrane</keyword>
<dbReference type="Pfam" id="PF07568">
    <property type="entry name" value="HisKA_2"/>
    <property type="match status" value="1"/>
</dbReference>
<sequence>MAISAFRCKIVLIFLFITYGLIRTGMAQQPTPLKLQTDKLLYADSVYQEAIVERDSLKLAEAYYLYGKTYNAAGEYLMSQQWFLHALAILEPRGDSYALSRIYSVLSYLQENYQETLHYAFLSLAVSRRIKSDKALMRAYLNLAHIYQTDWSKKGQHVYGFMSSNVYRMDWSKAGKKTDLPKPQADSALHYIKKVYALSYKLNDRIAMVESNIHLGRFLWNIQQNPRAIDYLKKGLAIATADQEERLQIRLMLYIASIHIGLRQPAQAAHLLRNAQQLLDRSDINDYFINAQFESAYTAYYSLTGDWKRAFEHGQKLHTMEINNYIADHDGAVTRLSMEYKSEQKEAKLRAQKKELELRSETLRAQQRLTWAMSALSGITVAMAIVFFRLYRKNRRISERNVELVKEQNHRVKNNLQVISSLLNLQFNQLTDENARRMVEESQMRVQAMAILHQRLYTGGQLAVLDTAEFIIELVEEVLRAYGYSAVHPIYDLEPLELSADEALPLGLIINELTTNACKYAFADHPYPAFSISSRRKGNKFLLSVTDNGPGLPSHLMQDGSSNQRLTFGMRLIQMEVQQLQGTCEFESKGGTHFSMEFKI</sequence>
<evidence type="ECO:0000313" key="10">
    <source>
        <dbReference type="EMBL" id="RAJ98207.1"/>
    </source>
</evidence>
<dbReference type="InterPro" id="IPR005467">
    <property type="entry name" value="His_kinase_dom"/>
</dbReference>
<protein>
    <recommendedName>
        <fullName evidence="2">histidine kinase</fullName>
        <ecNumber evidence="2">2.7.13.3</ecNumber>
    </recommendedName>
</protein>
<evidence type="ECO:0000256" key="4">
    <source>
        <dbReference type="ARBA" id="ARBA00022679"/>
    </source>
</evidence>
<dbReference type="Gene3D" id="3.30.450.20">
    <property type="entry name" value="PAS domain"/>
    <property type="match status" value="1"/>
</dbReference>
<dbReference type="SUPFAM" id="SSF48452">
    <property type="entry name" value="TPR-like"/>
    <property type="match status" value="1"/>
</dbReference>
<keyword evidence="8" id="KW-1133">Transmembrane helix</keyword>
<dbReference type="Gene3D" id="1.25.40.10">
    <property type="entry name" value="Tetratricopeptide repeat domain"/>
    <property type="match status" value="2"/>
</dbReference>
<dbReference type="EC" id="2.7.13.3" evidence="2"/>
<keyword evidence="3" id="KW-0597">Phosphoprotein</keyword>
<evidence type="ECO:0000313" key="11">
    <source>
        <dbReference type="Proteomes" id="UP000248790"/>
    </source>
</evidence>
<comment type="catalytic activity">
    <reaction evidence="1">
        <text>ATP + protein L-histidine = ADP + protein N-phospho-L-histidine.</text>
        <dbReference type="EC" id="2.7.13.3"/>
    </reaction>
</comment>
<accession>A0A327WY30</accession>
<keyword evidence="11" id="KW-1185">Reference proteome</keyword>